<comment type="caution">
    <text evidence="1">The sequence shown here is derived from an EMBL/GenBank/DDBJ whole genome shotgun (WGS) entry which is preliminary data.</text>
</comment>
<dbReference type="EMBL" id="LSRX01000019">
    <property type="protein sequence ID" value="OLQ14146.1"/>
    <property type="molecule type" value="Genomic_DNA"/>
</dbReference>
<evidence type="ECO:0000313" key="1">
    <source>
        <dbReference type="EMBL" id="OLQ14146.1"/>
    </source>
</evidence>
<keyword evidence="2" id="KW-1185">Reference proteome</keyword>
<gene>
    <name evidence="1" type="ORF">AK812_SmicGene1776</name>
</gene>
<accession>A0A1Q9F3B3</accession>
<organism evidence="1 2">
    <name type="scientific">Symbiodinium microadriaticum</name>
    <name type="common">Dinoflagellate</name>
    <name type="synonym">Zooxanthella microadriatica</name>
    <dbReference type="NCBI Taxonomy" id="2951"/>
    <lineage>
        <taxon>Eukaryota</taxon>
        <taxon>Sar</taxon>
        <taxon>Alveolata</taxon>
        <taxon>Dinophyceae</taxon>
        <taxon>Suessiales</taxon>
        <taxon>Symbiodiniaceae</taxon>
        <taxon>Symbiodinium</taxon>
    </lineage>
</organism>
<protein>
    <submittedName>
        <fullName evidence="1">Uncharacterized protein</fullName>
    </submittedName>
</protein>
<reference evidence="1 2" key="1">
    <citation type="submission" date="2016-02" db="EMBL/GenBank/DDBJ databases">
        <title>Genome analysis of coral dinoflagellate symbionts highlights evolutionary adaptations to a symbiotic lifestyle.</title>
        <authorList>
            <person name="Aranda M."/>
            <person name="Li Y."/>
            <person name="Liew Y.J."/>
            <person name="Baumgarten S."/>
            <person name="Simakov O."/>
            <person name="Wilson M."/>
            <person name="Piel J."/>
            <person name="Ashoor H."/>
            <person name="Bougouffa S."/>
            <person name="Bajic V.B."/>
            <person name="Ryu T."/>
            <person name="Ravasi T."/>
            <person name="Bayer T."/>
            <person name="Micklem G."/>
            <person name="Kim H."/>
            <person name="Bhak J."/>
            <person name="Lajeunesse T.C."/>
            <person name="Voolstra C.R."/>
        </authorList>
    </citation>
    <scope>NUCLEOTIDE SEQUENCE [LARGE SCALE GENOMIC DNA]</scope>
    <source>
        <strain evidence="1 2">CCMP2467</strain>
    </source>
</reference>
<name>A0A1Q9F3B3_SYMMI</name>
<proteinExistence type="predicted"/>
<evidence type="ECO:0000313" key="2">
    <source>
        <dbReference type="Proteomes" id="UP000186817"/>
    </source>
</evidence>
<dbReference type="AlphaFoldDB" id="A0A1Q9F3B3"/>
<dbReference type="OrthoDB" id="443821at2759"/>
<sequence>MDPAALPAAVCRADADDPRLLGRRSVGEAKVQEKRLPEEPLLRPGRAKVMQEVRAAKCKEAEIVGLLREGMFVTIHEVCSKSAHVEYGLTGLSGWVTLRKNSEPVLKEDPWAPRPAMKRLPKASEEPLEPREKVCARLAAAGPGKKAAGSCAGDHRSLPESAWQRIHGKFDGEVAPSSTSSHSEIQHGEAMTSTAVWAGDHRSLPASAWKTIHQKFEGEVSRCSTSSHSEIQHGEAMTSRAVWAGDHRSLPASAWKTIHEKFDGEVSRASSALSDACMRGMIPSKCSGSALISSNHTANALA</sequence>
<dbReference type="Proteomes" id="UP000186817">
    <property type="component" value="Unassembled WGS sequence"/>
</dbReference>